<dbReference type="Pfam" id="PF08281">
    <property type="entry name" value="Sigma70_r4_2"/>
    <property type="match status" value="1"/>
</dbReference>
<comment type="caution">
    <text evidence="7">The sequence shown here is derived from an EMBL/GenBank/DDBJ whole genome shotgun (WGS) entry which is preliminary data.</text>
</comment>
<feature type="domain" description="RNA polymerase sigma-70 region 2" evidence="5">
    <location>
        <begin position="81"/>
        <end position="144"/>
    </location>
</feature>
<dbReference type="GO" id="GO:0003677">
    <property type="term" value="F:DNA binding"/>
    <property type="evidence" value="ECO:0007669"/>
    <property type="project" value="InterPro"/>
</dbReference>
<evidence type="ECO:0000256" key="2">
    <source>
        <dbReference type="ARBA" id="ARBA00023015"/>
    </source>
</evidence>
<dbReference type="InterPro" id="IPR007627">
    <property type="entry name" value="RNA_pol_sigma70_r2"/>
</dbReference>
<comment type="similarity">
    <text evidence="1">Belongs to the sigma-70 factor family. ECF subfamily.</text>
</comment>
<keyword evidence="3" id="KW-0731">Sigma factor</keyword>
<evidence type="ECO:0000313" key="7">
    <source>
        <dbReference type="EMBL" id="MBB5577984.1"/>
    </source>
</evidence>
<evidence type="ECO:0000256" key="3">
    <source>
        <dbReference type="ARBA" id="ARBA00023082"/>
    </source>
</evidence>
<dbReference type="GO" id="GO:0016987">
    <property type="term" value="F:sigma factor activity"/>
    <property type="evidence" value="ECO:0007669"/>
    <property type="project" value="UniProtKB-KW"/>
</dbReference>
<dbReference type="Gene3D" id="1.10.10.10">
    <property type="entry name" value="Winged helix-like DNA-binding domain superfamily/Winged helix DNA-binding domain"/>
    <property type="match status" value="1"/>
</dbReference>
<dbReference type="SUPFAM" id="SSF88659">
    <property type="entry name" value="Sigma3 and sigma4 domains of RNA polymerase sigma factors"/>
    <property type="match status" value="1"/>
</dbReference>
<feature type="domain" description="RNA polymerase sigma factor 70 region 4 type 2" evidence="6">
    <location>
        <begin position="171"/>
        <end position="221"/>
    </location>
</feature>
<dbReference type="CDD" id="cd06171">
    <property type="entry name" value="Sigma70_r4"/>
    <property type="match status" value="1"/>
</dbReference>
<dbReference type="Proteomes" id="UP000549882">
    <property type="component" value="Unassembled WGS sequence"/>
</dbReference>
<keyword evidence="4" id="KW-0804">Transcription</keyword>
<evidence type="ECO:0000256" key="1">
    <source>
        <dbReference type="ARBA" id="ARBA00010641"/>
    </source>
</evidence>
<evidence type="ECO:0000259" key="5">
    <source>
        <dbReference type="Pfam" id="PF04542"/>
    </source>
</evidence>
<dbReference type="InterPro" id="IPR039425">
    <property type="entry name" value="RNA_pol_sigma-70-like"/>
</dbReference>
<reference evidence="7 8" key="1">
    <citation type="submission" date="2020-08" db="EMBL/GenBank/DDBJ databases">
        <title>Genomic Encyclopedia of Type Strains, Phase IV (KMG-V): Genome sequencing to study the core and pangenomes of soil and plant-associated prokaryotes.</title>
        <authorList>
            <person name="Whitman W."/>
        </authorList>
    </citation>
    <scope>NUCLEOTIDE SEQUENCE [LARGE SCALE GENOMIC DNA]</scope>
    <source>
        <strain evidence="7 8">SEMIA 4064</strain>
    </source>
</reference>
<dbReference type="InterPro" id="IPR013324">
    <property type="entry name" value="RNA_pol_sigma_r3/r4-like"/>
</dbReference>
<dbReference type="RefSeq" id="WP_331371196.1">
    <property type="nucleotide sequence ID" value="NZ_JACHBI010000032.1"/>
</dbReference>
<dbReference type="AlphaFoldDB" id="A0A7W9D4Z3"/>
<evidence type="ECO:0000313" key="8">
    <source>
        <dbReference type="Proteomes" id="UP000549882"/>
    </source>
</evidence>
<dbReference type="NCBIfam" id="TIGR02937">
    <property type="entry name" value="sigma70-ECF"/>
    <property type="match status" value="1"/>
</dbReference>
<evidence type="ECO:0000256" key="4">
    <source>
        <dbReference type="ARBA" id="ARBA00023163"/>
    </source>
</evidence>
<dbReference type="InterPro" id="IPR013249">
    <property type="entry name" value="RNA_pol_sigma70_r4_t2"/>
</dbReference>
<dbReference type="PANTHER" id="PTHR43133">
    <property type="entry name" value="RNA POLYMERASE ECF-TYPE SIGMA FACTO"/>
    <property type="match status" value="1"/>
</dbReference>
<dbReference type="SUPFAM" id="SSF88946">
    <property type="entry name" value="Sigma2 domain of RNA polymerase sigma factors"/>
    <property type="match status" value="1"/>
</dbReference>
<dbReference type="Gene3D" id="1.10.1740.10">
    <property type="match status" value="1"/>
</dbReference>
<protein>
    <submittedName>
        <fullName evidence="7">RNA polymerase sigma-70 factor (ECF subfamily)</fullName>
    </submittedName>
</protein>
<dbReference type="InterPro" id="IPR036388">
    <property type="entry name" value="WH-like_DNA-bd_sf"/>
</dbReference>
<evidence type="ECO:0000259" key="6">
    <source>
        <dbReference type="Pfam" id="PF08281"/>
    </source>
</evidence>
<dbReference type="Pfam" id="PF04542">
    <property type="entry name" value="Sigma70_r2"/>
    <property type="match status" value="1"/>
</dbReference>
<name>A0A7W9D4Z3_9HYPH</name>
<dbReference type="InterPro" id="IPR013325">
    <property type="entry name" value="RNA_pol_sigma_r2"/>
</dbReference>
<gene>
    <name evidence="7" type="ORF">GGD50_006640</name>
</gene>
<sequence>MEQANYNRGHQIQPAPVMLTALFWSFWKLYCSDVISVLAECPSSKNPWNKDTSQALLFYPIRRKKMPEATSASLHADVVLLLPALRNFARRFVSSPTDVDDLAQETVWKILRHSEKFTPGTSLKSWAFTIMRNTYMTEYKRRKRLEIRANDDVVFEVPMECRQQKCIYAIEVGKALDRLPKYQRDALLMIVEGVSYEAAAERCGCEIGTIKSRVSRARNALIAMLGEESVRAAASIH</sequence>
<keyword evidence="8" id="KW-1185">Reference proteome</keyword>
<dbReference type="GO" id="GO:0006352">
    <property type="term" value="P:DNA-templated transcription initiation"/>
    <property type="evidence" value="ECO:0007669"/>
    <property type="project" value="InterPro"/>
</dbReference>
<proteinExistence type="inferred from homology"/>
<organism evidence="7 8">
    <name type="scientific">Rhizobium paranaense</name>
    <dbReference type="NCBI Taxonomy" id="1650438"/>
    <lineage>
        <taxon>Bacteria</taxon>
        <taxon>Pseudomonadati</taxon>
        <taxon>Pseudomonadota</taxon>
        <taxon>Alphaproteobacteria</taxon>
        <taxon>Hyphomicrobiales</taxon>
        <taxon>Rhizobiaceae</taxon>
        <taxon>Rhizobium/Agrobacterium group</taxon>
        <taxon>Rhizobium</taxon>
    </lineage>
</organism>
<dbReference type="InterPro" id="IPR014284">
    <property type="entry name" value="RNA_pol_sigma-70_dom"/>
</dbReference>
<dbReference type="EMBL" id="JACHBI010000032">
    <property type="protein sequence ID" value="MBB5577984.1"/>
    <property type="molecule type" value="Genomic_DNA"/>
</dbReference>
<accession>A0A7W9D4Z3</accession>
<keyword evidence="2" id="KW-0805">Transcription regulation</keyword>
<dbReference type="PANTHER" id="PTHR43133:SF25">
    <property type="entry name" value="RNA POLYMERASE SIGMA FACTOR RFAY-RELATED"/>
    <property type="match status" value="1"/>
</dbReference>